<dbReference type="Proteomes" id="UP001596152">
    <property type="component" value="Unassembled WGS sequence"/>
</dbReference>
<dbReference type="InterPro" id="IPR034154">
    <property type="entry name" value="TOPRIM_DnaG/twinkle"/>
</dbReference>
<dbReference type="Pfam" id="PF23639">
    <property type="entry name" value="DUF7146"/>
    <property type="match status" value="1"/>
</dbReference>
<evidence type="ECO:0000259" key="1">
    <source>
        <dbReference type="Pfam" id="PF13362"/>
    </source>
</evidence>
<evidence type="ECO:0000313" key="3">
    <source>
        <dbReference type="EMBL" id="MFC5345334.1"/>
    </source>
</evidence>
<dbReference type="EMBL" id="JBHSLF010000046">
    <property type="protein sequence ID" value="MFC5345334.1"/>
    <property type="molecule type" value="Genomic_DNA"/>
</dbReference>
<dbReference type="Pfam" id="PF13362">
    <property type="entry name" value="Toprim_3"/>
    <property type="match status" value="1"/>
</dbReference>
<gene>
    <name evidence="3" type="ORF">ACFPIE_15565</name>
</gene>
<evidence type="ECO:0000259" key="2">
    <source>
        <dbReference type="Pfam" id="PF23639"/>
    </source>
</evidence>
<evidence type="ECO:0000313" key="4">
    <source>
        <dbReference type="Proteomes" id="UP001596152"/>
    </source>
</evidence>
<sequence length="297" mass="30855">MTLRRLVAALGGDLYQGGTRANVPAPGHSAADRSISLALAGDRVLIHGFGSVDWRAARDDLARRGLIDAEGRLTGIGSVEGSAPRPDARVRLAVATRLWDEGHPLGEATPAALHLHRRGVTCGARAQSLRHNAGVPLAVYRGGTSTRPALVARISDGEDRLTGVEVTYLDPAGRLATGLAVPRKTVGLVPGGAAVRLAVPGASMLVGEGVMTTLSAMERFGLRGWALMSAQNLARWTPPETVRSVLIAADRGAAGETAAERLRARLTAAGLAVEAIWPDPPHGDWNDAAQAGEGKEG</sequence>
<accession>A0ABW0FV15</accession>
<protein>
    <submittedName>
        <fullName evidence="3">Toprim domain-containing protein</fullName>
    </submittedName>
</protein>
<feature type="domain" description="Toprim" evidence="1">
    <location>
        <begin position="204"/>
        <end position="291"/>
    </location>
</feature>
<name>A0ABW0FV15_9CAUL</name>
<dbReference type="InterPro" id="IPR006171">
    <property type="entry name" value="TOPRIM_dom"/>
</dbReference>
<proteinExistence type="predicted"/>
<dbReference type="InterPro" id="IPR055570">
    <property type="entry name" value="DUF7146"/>
</dbReference>
<feature type="domain" description="DUF7146" evidence="2">
    <location>
        <begin position="93"/>
        <end position="194"/>
    </location>
</feature>
<dbReference type="RefSeq" id="WP_374036499.1">
    <property type="nucleotide sequence ID" value="NZ_CP169082.1"/>
</dbReference>
<reference evidence="4" key="1">
    <citation type="journal article" date="2019" name="Int. J. Syst. Evol. Microbiol.">
        <title>The Global Catalogue of Microorganisms (GCM) 10K type strain sequencing project: providing services to taxonomists for standard genome sequencing and annotation.</title>
        <authorList>
            <consortium name="The Broad Institute Genomics Platform"/>
            <consortium name="The Broad Institute Genome Sequencing Center for Infectious Disease"/>
            <person name="Wu L."/>
            <person name="Ma J."/>
        </authorList>
    </citation>
    <scope>NUCLEOTIDE SEQUENCE [LARGE SCALE GENOMIC DNA]</scope>
    <source>
        <strain evidence="4">JCM 12125</strain>
    </source>
</reference>
<keyword evidence="4" id="KW-1185">Reference proteome</keyword>
<dbReference type="CDD" id="cd01029">
    <property type="entry name" value="TOPRIM_primases"/>
    <property type="match status" value="1"/>
</dbReference>
<organism evidence="3 4">
    <name type="scientific">Brevundimonas staleyi</name>
    <dbReference type="NCBI Taxonomy" id="74326"/>
    <lineage>
        <taxon>Bacteria</taxon>
        <taxon>Pseudomonadati</taxon>
        <taxon>Pseudomonadota</taxon>
        <taxon>Alphaproteobacteria</taxon>
        <taxon>Caulobacterales</taxon>
        <taxon>Caulobacteraceae</taxon>
        <taxon>Brevundimonas</taxon>
    </lineage>
</organism>
<comment type="caution">
    <text evidence="3">The sequence shown here is derived from an EMBL/GenBank/DDBJ whole genome shotgun (WGS) entry which is preliminary data.</text>
</comment>